<dbReference type="Pfam" id="PF03644">
    <property type="entry name" value="Glyco_hydro_85"/>
    <property type="match status" value="1"/>
</dbReference>
<dbReference type="InterPro" id="IPR005201">
    <property type="entry name" value="TIM_ENGase"/>
</dbReference>
<evidence type="ECO:0000259" key="1">
    <source>
        <dbReference type="Pfam" id="PF03644"/>
    </source>
</evidence>
<dbReference type="AlphaFoldDB" id="A0AAN6M9W3"/>
<dbReference type="EMBL" id="WVTA01000001">
    <property type="protein sequence ID" value="KAK3217151.1"/>
    <property type="molecule type" value="Genomic_DNA"/>
</dbReference>
<dbReference type="InterPro" id="IPR017853">
    <property type="entry name" value="GH"/>
</dbReference>
<sequence>MASLLGWKDILRPIRDGYRHLFPSPDTGPTPEEREKQRQLHRLRGFTYFDTFAQLESWTEAQSDPLQRANTPLFVRPVVSSPDNEPKANILLCHDHSGNYQDYEACTGIGVDFPQYHARYLQYVESFIYFSHKLVCVPPPTWTNTLHRNGVKVFGTLLIEPQTKDADRLLYSKSTGIDGSANVESPLAKSLADIARHYGFDGWLINIEKPFSAQSWDPKLLDAFLRNLKEAMGNAGELIWYDALNIDNRVAYQNALTLKNLSFATTCGAILTNYCWRENDAVASSNLAKKHGLPLQKIYFGIDVWAQNKTKLTQPRTTYPEKGGGGTNTGVGINKLAGMGLSAGVFAPAWSFEHFSGGSVLKHGLEVDSAMWEGRGLLESLPDDSCSCGDASQRHSVNREHPMLRASTHFPAGVDDFFHTDFSMPFTRHTDEESHRLYDGMDLHSQLGAQSILPYPSIATLQAVNGGCKYILGHSVRLSDNRSYLCITADTSNMVETSTPKDCQTNEGHLSLFKLNMPVDESLQLSITYFCVLHENIDIYLRFTNDIKYIKLEETKSTNQAQTVEYSIPSMKRAEEDMCLLELGIRVHSGGIEQVPTNIAEIYEIRIASQDYPDVSSYCSISNMVIEKLVVENEKHWRLQWAFVDQRRDSDGPALTVPGIPYSDITGPFSYFTVQIDGLNLGKSYALEHFLPRSFADGLAGKDVAVVVVGIGFDGREIARHEQQCVMMPL</sequence>
<dbReference type="SUPFAM" id="SSF51445">
    <property type="entry name" value="(Trans)glycosidases"/>
    <property type="match status" value="1"/>
</dbReference>
<dbReference type="PANTHER" id="PTHR13246">
    <property type="entry name" value="ENDO BETA N-ACETYLGLUCOSAMINIDASE"/>
    <property type="match status" value="1"/>
</dbReference>
<name>A0AAN6M9W3_9PLEO</name>
<gene>
    <name evidence="2" type="ORF">GRF29_1g2110384</name>
</gene>
<proteinExistence type="predicted"/>
<dbReference type="GO" id="GO:0005829">
    <property type="term" value="C:cytosol"/>
    <property type="evidence" value="ECO:0007669"/>
    <property type="project" value="UniProtKB-SubCell"/>
</dbReference>
<dbReference type="Gene3D" id="3.20.20.80">
    <property type="entry name" value="Glycosidases"/>
    <property type="match status" value="1"/>
</dbReference>
<dbReference type="Proteomes" id="UP001280581">
    <property type="component" value="Unassembled WGS sequence"/>
</dbReference>
<dbReference type="InterPro" id="IPR032979">
    <property type="entry name" value="ENGase"/>
</dbReference>
<dbReference type="PANTHER" id="PTHR13246:SF1">
    <property type="entry name" value="CYTOSOLIC ENDO-BETA-N-ACETYLGLUCOSAMINIDASE"/>
    <property type="match status" value="1"/>
</dbReference>
<organism evidence="2 3">
    <name type="scientific">Pseudopithomyces chartarum</name>
    <dbReference type="NCBI Taxonomy" id="1892770"/>
    <lineage>
        <taxon>Eukaryota</taxon>
        <taxon>Fungi</taxon>
        <taxon>Dikarya</taxon>
        <taxon>Ascomycota</taxon>
        <taxon>Pezizomycotina</taxon>
        <taxon>Dothideomycetes</taxon>
        <taxon>Pleosporomycetidae</taxon>
        <taxon>Pleosporales</taxon>
        <taxon>Massarineae</taxon>
        <taxon>Didymosphaeriaceae</taxon>
        <taxon>Pseudopithomyces</taxon>
    </lineage>
</organism>
<reference evidence="2 3" key="1">
    <citation type="submission" date="2021-02" db="EMBL/GenBank/DDBJ databases">
        <title>Genome assembly of Pseudopithomyces chartarum.</title>
        <authorList>
            <person name="Jauregui R."/>
            <person name="Singh J."/>
            <person name="Voisey C."/>
        </authorList>
    </citation>
    <scope>NUCLEOTIDE SEQUENCE [LARGE SCALE GENOMIC DNA]</scope>
    <source>
        <strain evidence="2 3">AGR01</strain>
    </source>
</reference>
<accession>A0AAN6M9W3</accession>
<comment type="caution">
    <text evidence="2">The sequence shown here is derived from an EMBL/GenBank/DDBJ whole genome shotgun (WGS) entry which is preliminary data.</text>
</comment>
<protein>
    <recommendedName>
        <fullName evidence="1">Cytosolic endo-beta-N-acetylglucosaminidase TIM barrel domain-containing protein</fullName>
    </recommendedName>
</protein>
<evidence type="ECO:0000313" key="2">
    <source>
        <dbReference type="EMBL" id="KAK3217151.1"/>
    </source>
</evidence>
<feature type="domain" description="Cytosolic endo-beta-N-acetylglucosaminidase TIM barrel" evidence="1">
    <location>
        <begin position="111"/>
        <end position="426"/>
    </location>
</feature>
<evidence type="ECO:0000313" key="3">
    <source>
        <dbReference type="Proteomes" id="UP001280581"/>
    </source>
</evidence>
<keyword evidence="3" id="KW-1185">Reference proteome</keyword>
<dbReference type="GO" id="GO:0033925">
    <property type="term" value="F:mannosyl-glycoprotein endo-beta-N-acetylglucosaminidase activity"/>
    <property type="evidence" value="ECO:0007669"/>
    <property type="project" value="UniProtKB-EC"/>
</dbReference>